<dbReference type="Pfam" id="PF14420">
    <property type="entry name" value="Clr5"/>
    <property type="match status" value="1"/>
</dbReference>
<sequence>MSAPSMPVESSAEAPASSQQTRKLTALERNNLKWEAHKEEIRRFYMDQDQTLKETMEFFKQTRGLDWSERKWKEKMKEWEFDKNIPAKEMGFMAAKARKRELEEGKETVYYRNGTLVDRDKVESFKKQKLHVKQGQPVPQTPVNITYETPRPVSSEDDVTALSSKEPEDHTADQGEAFAENLNSDTANKVSLPSISADNNGLPLREESMQFPPHPIKVVYALDRDNWTMEWLKEDVIFIRQEFEHGKLLSNAVLAYNNIRKYIDRSGGTNDPVLKRLATELGGTLSNCYKVIIPATALINLRLLEDLDQASLAGLVVRLILLDSVSKKNRLVK</sequence>
<dbReference type="PANTHER" id="PTHR38788:SF3">
    <property type="entry name" value="CLR5 DOMAIN-CONTAINING PROTEIN"/>
    <property type="match status" value="1"/>
</dbReference>
<organism evidence="3 4">
    <name type="scientific">Hyaloscypha variabilis (strain UAMH 11265 / GT02V1 / F)</name>
    <name type="common">Meliniomyces variabilis</name>
    <dbReference type="NCBI Taxonomy" id="1149755"/>
    <lineage>
        <taxon>Eukaryota</taxon>
        <taxon>Fungi</taxon>
        <taxon>Dikarya</taxon>
        <taxon>Ascomycota</taxon>
        <taxon>Pezizomycotina</taxon>
        <taxon>Leotiomycetes</taxon>
        <taxon>Helotiales</taxon>
        <taxon>Hyaloscyphaceae</taxon>
        <taxon>Hyaloscypha</taxon>
        <taxon>Hyaloscypha variabilis</taxon>
    </lineage>
</organism>
<keyword evidence="4" id="KW-1185">Reference proteome</keyword>
<evidence type="ECO:0000313" key="4">
    <source>
        <dbReference type="Proteomes" id="UP000235786"/>
    </source>
</evidence>
<dbReference type="PANTHER" id="PTHR38788">
    <property type="entry name" value="CLR5 DOMAIN-CONTAINING PROTEIN"/>
    <property type="match status" value="1"/>
</dbReference>
<feature type="non-terminal residue" evidence="3">
    <location>
        <position position="333"/>
    </location>
</feature>
<evidence type="ECO:0000313" key="3">
    <source>
        <dbReference type="EMBL" id="PMD29697.1"/>
    </source>
</evidence>
<name>A0A2J6QTV7_HYAVF</name>
<reference evidence="3 4" key="1">
    <citation type="submission" date="2016-04" db="EMBL/GenBank/DDBJ databases">
        <title>A degradative enzymes factory behind the ericoid mycorrhizal symbiosis.</title>
        <authorList>
            <consortium name="DOE Joint Genome Institute"/>
            <person name="Martino E."/>
            <person name="Morin E."/>
            <person name="Grelet G."/>
            <person name="Kuo A."/>
            <person name="Kohler A."/>
            <person name="Daghino S."/>
            <person name="Barry K."/>
            <person name="Choi C."/>
            <person name="Cichocki N."/>
            <person name="Clum A."/>
            <person name="Copeland A."/>
            <person name="Hainaut M."/>
            <person name="Haridas S."/>
            <person name="Labutti K."/>
            <person name="Lindquist E."/>
            <person name="Lipzen A."/>
            <person name="Khouja H.-R."/>
            <person name="Murat C."/>
            <person name="Ohm R."/>
            <person name="Olson A."/>
            <person name="Spatafora J."/>
            <person name="Veneault-Fourrey C."/>
            <person name="Henrissat B."/>
            <person name="Grigoriev I."/>
            <person name="Martin F."/>
            <person name="Perotto S."/>
        </authorList>
    </citation>
    <scope>NUCLEOTIDE SEQUENCE [LARGE SCALE GENOMIC DNA]</scope>
    <source>
        <strain evidence="3 4">F</strain>
    </source>
</reference>
<dbReference type="InterPro" id="IPR025676">
    <property type="entry name" value="Clr5_dom"/>
</dbReference>
<proteinExistence type="predicted"/>
<evidence type="ECO:0000259" key="2">
    <source>
        <dbReference type="Pfam" id="PF14420"/>
    </source>
</evidence>
<feature type="compositionally biased region" description="Polar residues" evidence="1">
    <location>
        <begin position="137"/>
        <end position="147"/>
    </location>
</feature>
<dbReference type="OrthoDB" id="5986190at2759"/>
<evidence type="ECO:0000256" key="1">
    <source>
        <dbReference type="SAM" id="MobiDB-lite"/>
    </source>
</evidence>
<gene>
    <name evidence="3" type="ORF">L207DRAFT_574081</name>
</gene>
<dbReference type="Proteomes" id="UP000235786">
    <property type="component" value="Unassembled WGS sequence"/>
</dbReference>
<protein>
    <recommendedName>
        <fullName evidence="2">Clr5 domain-containing protein</fullName>
    </recommendedName>
</protein>
<feature type="region of interest" description="Disordered" evidence="1">
    <location>
        <begin position="1"/>
        <end position="24"/>
    </location>
</feature>
<accession>A0A2J6QTV7</accession>
<feature type="region of interest" description="Disordered" evidence="1">
    <location>
        <begin position="131"/>
        <end position="172"/>
    </location>
</feature>
<dbReference type="EMBL" id="KZ613972">
    <property type="protein sequence ID" value="PMD29697.1"/>
    <property type="molecule type" value="Genomic_DNA"/>
</dbReference>
<feature type="compositionally biased region" description="Low complexity" evidence="1">
    <location>
        <begin position="1"/>
        <end position="18"/>
    </location>
</feature>
<dbReference type="AlphaFoldDB" id="A0A2J6QTV7"/>
<feature type="domain" description="Clr5" evidence="2">
    <location>
        <begin position="33"/>
        <end position="83"/>
    </location>
</feature>